<dbReference type="RefSeq" id="WP_006973524.1">
    <property type="nucleotide sequence ID" value="NZ_ABCS01000048.1"/>
</dbReference>
<evidence type="ECO:0000313" key="2">
    <source>
        <dbReference type="EMBL" id="EDM77307.1"/>
    </source>
</evidence>
<keyword evidence="1" id="KW-0812">Transmembrane</keyword>
<evidence type="ECO:0000313" key="3">
    <source>
        <dbReference type="Proteomes" id="UP000005801"/>
    </source>
</evidence>
<dbReference type="STRING" id="391625.PPSIR1_26358"/>
<dbReference type="eggNOG" id="COG0681">
    <property type="taxonomic scope" value="Bacteria"/>
</dbReference>
<dbReference type="InterPro" id="IPR043739">
    <property type="entry name" value="DUF5684"/>
</dbReference>
<comment type="caution">
    <text evidence="2">The sequence shown here is derived from an EMBL/GenBank/DDBJ whole genome shotgun (WGS) entry which is preliminary data.</text>
</comment>
<dbReference type="OrthoDB" id="3637276at2"/>
<sequence>MENIAQVIPLIVMIVALAGLWKVFAKAGEPGWACIVPIYNMIVLLNVAGRPVWWFILMFVPIVNFIVLLVVWIDIAKRFGKGTGFGLGLVFLGPIFIPILGFGDAQYIGGDSV</sequence>
<protein>
    <recommendedName>
        <fullName evidence="4">Signal peptidase I</fullName>
    </recommendedName>
</protein>
<dbReference type="EMBL" id="ABCS01000048">
    <property type="protein sequence ID" value="EDM77307.1"/>
    <property type="molecule type" value="Genomic_DNA"/>
</dbReference>
<dbReference type="Pfam" id="PF18936">
    <property type="entry name" value="DUF5684"/>
    <property type="match status" value="1"/>
</dbReference>
<keyword evidence="3" id="KW-1185">Reference proteome</keyword>
<accession>A6G9Y2</accession>
<dbReference type="AlphaFoldDB" id="A6G9Y2"/>
<reference evidence="2 3" key="1">
    <citation type="submission" date="2007-06" db="EMBL/GenBank/DDBJ databases">
        <authorList>
            <person name="Shimkets L."/>
            <person name="Ferriera S."/>
            <person name="Johnson J."/>
            <person name="Kravitz S."/>
            <person name="Beeson K."/>
            <person name="Sutton G."/>
            <person name="Rogers Y.-H."/>
            <person name="Friedman R."/>
            <person name="Frazier M."/>
            <person name="Venter J.C."/>
        </authorList>
    </citation>
    <scope>NUCLEOTIDE SEQUENCE [LARGE SCALE GENOMIC DNA]</scope>
    <source>
        <strain evidence="2 3">SIR-1</strain>
    </source>
</reference>
<keyword evidence="1" id="KW-1133">Transmembrane helix</keyword>
<feature type="transmembrane region" description="Helical" evidence="1">
    <location>
        <begin position="54"/>
        <end position="73"/>
    </location>
</feature>
<organism evidence="2 3">
    <name type="scientific">Plesiocystis pacifica SIR-1</name>
    <dbReference type="NCBI Taxonomy" id="391625"/>
    <lineage>
        <taxon>Bacteria</taxon>
        <taxon>Pseudomonadati</taxon>
        <taxon>Myxococcota</taxon>
        <taxon>Polyangia</taxon>
        <taxon>Nannocystales</taxon>
        <taxon>Nannocystaceae</taxon>
        <taxon>Plesiocystis</taxon>
    </lineage>
</organism>
<feature type="transmembrane region" description="Helical" evidence="1">
    <location>
        <begin position="85"/>
        <end position="103"/>
    </location>
</feature>
<name>A6G9Y2_9BACT</name>
<evidence type="ECO:0008006" key="4">
    <source>
        <dbReference type="Google" id="ProtNLM"/>
    </source>
</evidence>
<keyword evidence="1" id="KW-0472">Membrane</keyword>
<gene>
    <name evidence="2" type="ORF">PPSIR1_26358</name>
</gene>
<proteinExistence type="predicted"/>
<evidence type="ECO:0000256" key="1">
    <source>
        <dbReference type="SAM" id="Phobius"/>
    </source>
</evidence>
<dbReference type="Proteomes" id="UP000005801">
    <property type="component" value="Unassembled WGS sequence"/>
</dbReference>
<feature type="transmembrane region" description="Helical" evidence="1">
    <location>
        <begin position="6"/>
        <end position="24"/>
    </location>
</feature>